<keyword evidence="3" id="KW-1185">Reference proteome</keyword>
<dbReference type="KEGG" id="bcj:BCAL2580"/>
<evidence type="ECO:0000313" key="2">
    <source>
        <dbReference type="EMBL" id="CAR52886.1"/>
    </source>
</evidence>
<reference evidence="2 3" key="1">
    <citation type="journal article" date="2009" name="J. Bacteriol.">
        <title>The genome of Burkholderia cenocepacia J2315, an epidemic pathogen of cystic fibrosis patients.</title>
        <authorList>
            <person name="Holden M.T."/>
            <person name="Seth-Smith H.M."/>
            <person name="Crossman L.C."/>
            <person name="Sebaihia M."/>
            <person name="Bentley S.D."/>
            <person name="Cerdeno-Tarraga A.M."/>
            <person name="Thomson N.R."/>
            <person name="Bason N."/>
            <person name="Quail M.A."/>
            <person name="Sharp S."/>
            <person name="Cherevach I."/>
            <person name="Churcher C."/>
            <person name="Goodhead I."/>
            <person name="Hauser H."/>
            <person name="Holroyd N."/>
            <person name="Mungall K."/>
            <person name="Scott P."/>
            <person name="Walker D."/>
            <person name="White B."/>
            <person name="Rose H."/>
            <person name="Iversen P."/>
            <person name="Mil-Homens D."/>
            <person name="Rocha E.P."/>
            <person name="Fialho A.M."/>
            <person name="Baldwin A."/>
            <person name="Dowson C."/>
            <person name="Barrell B.G."/>
            <person name="Govan J.R."/>
            <person name="Vandamme P."/>
            <person name="Hart C.A."/>
            <person name="Mahenthiralingam E."/>
            <person name="Parkhill J."/>
        </authorList>
    </citation>
    <scope>NUCLEOTIDE SEQUENCE [LARGE SCALE GENOMIC DNA]</scope>
    <source>
        <strain evidence="3">ATCC BAA-245 / DSM 16553 / LMG 16656 / NCTC 13227 / J2315 / CF5610</strain>
    </source>
</reference>
<dbReference type="EMBL" id="AM747720">
    <property type="protein sequence ID" value="CAR52886.1"/>
    <property type="molecule type" value="Genomic_DNA"/>
</dbReference>
<proteinExistence type="predicted"/>
<evidence type="ECO:0000256" key="1">
    <source>
        <dbReference type="SAM" id="MobiDB-lite"/>
    </source>
</evidence>
<name>B4E7S6_BURCJ</name>
<sequence>MVNGPASHRKSAQAPKRMPTARSNRFISARDFKALPDNRFELTVVTFADPYGKAPLARMQIKGHMLWRGEHPIAPGAQKVDFIADEAYSVTPLMQGFANVLNTVASHGYAKWEIGQTQSVFDKDFVPLGLSAGKYFKEYDLVYLSHGMMFWGARNIDGRGFDTELNRPTNLQIPMVRK</sequence>
<protein>
    <recommendedName>
        <fullName evidence="4">APCDD1 domain-containing protein</fullName>
    </recommendedName>
</protein>
<evidence type="ECO:0008006" key="4">
    <source>
        <dbReference type="Google" id="ProtNLM"/>
    </source>
</evidence>
<gene>
    <name evidence="2" type="ORF">BCAL2580</name>
</gene>
<dbReference type="AlphaFoldDB" id="B4E7S6"/>
<dbReference type="BioCyc" id="BCEN216591:G1G1V-2863-MONOMER"/>
<evidence type="ECO:0000313" key="3">
    <source>
        <dbReference type="Proteomes" id="UP000001035"/>
    </source>
</evidence>
<accession>B4E7S6</accession>
<feature type="region of interest" description="Disordered" evidence="1">
    <location>
        <begin position="1"/>
        <end position="20"/>
    </location>
</feature>
<dbReference type="eggNOG" id="ENOG50302I2">
    <property type="taxonomic scope" value="Bacteria"/>
</dbReference>
<dbReference type="Proteomes" id="UP000001035">
    <property type="component" value="Chromosome 1"/>
</dbReference>
<organism evidence="2 3">
    <name type="scientific">Burkholderia cenocepacia (strain ATCC BAA-245 / DSM 16553 / LMG 16656 / NCTC 13227 / J2315 / CF5610)</name>
    <name type="common">Burkholderia cepacia (strain J2315)</name>
    <dbReference type="NCBI Taxonomy" id="216591"/>
    <lineage>
        <taxon>Bacteria</taxon>
        <taxon>Pseudomonadati</taxon>
        <taxon>Pseudomonadota</taxon>
        <taxon>Betaproteobacteria</taxon>
        <taxon>Burkholderiales</taxon>
        <taxon>Burkholderiaceae</taxon>
        <taxon>Burkholderia</taxon>
        <taxon>Burkholderia cepacia complex</taxon>
    </lineage>
</organism>
<dbReference type="HOGENOM" id="CLU_1427196_0_0_4"/>